<accession>E1ZUG1</accession>
<dbReference type="KEGG" id="cvr:CHLNCDRAFT_59495"/>
<organism evidence="4">
    <name type="scientific">Chlorella variabilis</name>
    <name type="common">Green alga</name>
    <dbReference type="NCBI Taxonomy" id="554065"/>
    <lineage>
        <taxon>Eukaryota</taxon>
        <taxon>Viridiplantae</taxon>
        <taxon>Chlorophyta</taxon>
        <taxon>core chlorophytes</taxon>
        <taxon>Trebouxiophyceae</taxon>
        <taxon>Chlorellales</taxon>
        <taxon>Chlorellaceae</taxon>
        <taxon>Chlorella clade</taxon>
        <taxon>Chlorella</taxon>
    </lineage>
</organism>
<feature type="coiled-coil region" evidence="1">
    <location>
        <begin position="39"/>
        <end position="144"/>
    </location>
</feature>
<reference evidence="3 4" key="1">
    <citation type="journal article" date="2010" name="Plant Cell">
        <title>The Chlorella variabilis NC64A genome reveals adaptation to photosymbiosis, coevolution with viruses, and cryptic sex.</title>
        <authorList>
            <person name="Blanc G."/>
            <person name="Duncan G."/>
            <person name="Agarkova I."/>
            <person name="Borodovsky M."/>
            <person name="Gurnon J."/>
            <person name="Kuo A."/>
            <person name="Lindquist E."/>
            <person name="Lucas S."/>
            <person name="Pangilinan J."/>
            <person name="Polle J."/>
            <person name="Salamov A."/>
            <person name="Terry A."/>
            <person name="Yamada T."/>
            <person name="Dunigan D.D."/>
            <person name="Grigoriev I.V."/>
            <person name="Claverie J.M."/>
            <person name="Van Etten J.L."/>
        </authorList>
    </citation>
    <scope>NUCLEOTIDE SEQUENCE [LARGE SCALE GENOMIC DNA]</scope>
    <source>
        <strain evidence="3 4">NC64A</strain>
    </source>
</reference>
<feature type="compositionally biased region" description="Low complexity" evidence="2">
    <location>
        <begin position="191"/>
        <end position="204"/>
    </location>
</feature>
<feature type="compositionally biased region" description="Low complexity" evidence="2">
    <location>
        <begin position="172"/>
        <end position="182"/>
    </location>
</feature>
<keyword evidence="4" id="KW-1185">Reference proteome</keyword>
<proteinExistence type="predicted"/>
<dbReference type="InParanoid" id="E1ZUG1"/>
<evidence type="ECO:0000313" key="3">
    <source>
        <dbReference type="EMBL" id="EFN50534.1"/>
    </source>
</evidence>
<evidence type="ECO:0000256" key="1">
    <source>
        <dbReference type="SAM" id="Coils"/>
    </source>
</evidence>
<dbReference type="EMBL" id="GL433999">
    <property type="protein sequence ID" value="EFN50534.1"/>
    <property type="molecule type" value="Genomic_DNA"/>
</dbReference>
<dbReference type="RefSeq" id="XP_005842666.1">
    <property type="nucleotide sequence ID" value="XM_005842609.1"/>
</dbReference>
<feature type="compositionally biased region" description="Low complexity" evidence="2">
    <location>
        <begin position="153"/>
        <end position="165"/>
    </location>
</feature>
<sequence length="252" mass="26681">MAPKRVRFAVEEPVEDRDSVLKRAFILPRKLTLAVHSHRMSSEEQIAQVLQENATMRQQLLICQARVREQNMQLRIRDGNIEDLQSRLQQVQRHYDDLRQHDDYLAQKKRKRDDDAAAAATKEVQELVNRVQDVEQQLAACRADLAQRRLSGAGSAEPRQQQQQQAGGGGAQPPVAAAQPAAEGGGGHAQGSGVAAAGAPPAAGSGSGGAGPPGSDTVEGAAALAAMQNAPHDGAPAAPNPQEPSLKPPSSS</sequence>
<dbReference type="Proteomes" id="UP000008141">
    <property type="component" value="Unassembled WGS sequence"/>
</dbReference>
<protein>
    <submittedName>
        <fullName evidence="3">Uncharacterized protein</fullName>
    </submittedName>
</protein>
<evidence type="ECO:0000313" key="4">
    <source>
        <dbReference type="Proteomes" id="UP000008141"/>
    </source>
</evidence>
<gene>
    <name evidence="3" type="ORF">CHLNCDRAFT_59495</name>
</gene>
<evidence type="ECO:0000256" key="2">
    <source>
        <dbReference type="SAM" id="MobiDB-lite"/>
    </source>
</evidence>
<feature type="region of interest" description="Disordered" evidence="2">
    <location>
        <begin position="150"/>
        <end position="252"/>
    </location>
</feature>
<name>E1ZUG1_CHLVA</name>
<dbReference type="AlphaFoldDB" id="E1ZUG1"/>
<dbReference type="GeneID" id="17349967"/>
<keyword evidence="1" id="KW-0175">Coiled coil</keyword>